<evidence type="ECO:0000313" key="3">
    <source>
        <dbReference type="Proteomes" id="UP000034600"/>
    </source>
</evidence>
<comment type="caution">
    <text evidence="2">The sequence shown here is derived from an EMBL/GenBank/DDBJ whole genome shotgun (WGS) entry which is preliminary data.</text>
</comment>
<keyword evidence="1" id="KW-1133">Transmembrane helix</keyword>
<accession>A0A0G1UYI4</accession>
<feature type="transmembrane region" description="Helical" evidence="1">
    <location>
        <begin position="166"/>
        <end position="187"/>
    </location>
</feature>
<dbReference type="EMBL" id="LCPO01000006">
    <property type="protein sequence ID" value="KKU99111.1"/>
    <property type="molecule type" value="Genomic_DNA"/>
</dbReference>
<dbReference type="AlphaFoldDB" id="A0A0G1UYI4"/>
<reference evidence="2 3" key="1">
    <citation type="journal article" date="2015" name="Nature">
        <title>rRNA introns, odd ribosomes, and small enigmatic genomes across a large radiation of phyla.</title>
        <authorList>
            <person name="Brown C.T."/>
            <person name="Hug L.A."/>
            <person name="Thomas B.C."/>
            <person name="Sharon I."/>
            <person name="Castelle C.J."/>
            <person name="Singh A."/>
            <person name="Wilkins M.J."/>
            <person name="Williams K.H."/>
            <person name="Banfield J.F."/>
        </authorList>
    </citation>
    <scope>NUCLEOTIDE SEQUENCE [LARGE SCALE GENOMIC DNA]</scope>
</reference>
<evidence type="ECO:0000256" key="1">
    <source>
        <dbReference type="SAM" id="Phobius"/>
    </source>
</evidence>
<sequence>MKTEKKIFLEKKDDVQFALQALRETPAELVILNIPQESVLGRTIDNFHTLKNKASVFQKEISIESLDDKILEMANAAGLKSLNPLFRRSEKLISDIVLKSKPVPKFKAPRRLETEVEAPPEVKPKIEKRPELPKVFFEPKEPSPKVISFQEPRIIMKRPKSRMRRFVFVAFLVLFVSGVFIFATNVLPKANITITLKKFPTSFNETVWAETSAKEADAGTNIILPAELIAAKKNLTMNFLATGKEEVERKAKGMLTVYNAFSSEPQALVANTRFLSPDGKIFRLTAKATVPGAKIVDNKIVPSKIDVAVTSDKPGEEYNVPASAKWRIPGFQGTPRYEGFYAESVSAMSGGFVGELPTPTENDLEKARTVVTETLKNALTNETNILITSRFKLFDEAKQFRFLTERIDEADEDGNFGFFGEAELKYLVFEEKMLKSVLENKLRSAVPEKKTSVRDFALEYAEPKVDFASGRLEFNASGSIVFTSAIEANKLKAELAGLSEEKLRQTVFFLPGLEKANVSLWPFWVGRVPKNEDRVKIEIN</sequence>
<gene>
    <name evidence="2" type="ORF">UY32_C0006G0027</name>
</gene>
<evidence type="ECO:0000313" key="2">
    <source>
        <dbReference type="EMBL" id="KKU99111.1"/>
    </source>
</evidence>
<proteinExistence type="predicted"/>
<dbReference type="Proteomes" id="UP000034600">
    <property type="component" value="Unassembled WGS sequence"/>
</dbReference>
<keyword evidence="1" id="KW-0812">Transmembrane</keyword>
<evidence type="ECO:0008006" key="4">
    <source>
        <dbReference type="Google" id="ProtNLM"/>
    </source>
</evidence>
<keyword evidence="1" id="KW-0472">Membrane</keyword>
<name>A0A0G1UYI4_9BACT</name>
<organism evidence="2 3">
    <name type="scientific">Candidatus Jorgensenbacteria bacterium GW2011_GWC1_48_8</name>
    <dbReference type="NCBI Taxonomy" id="1618666"/>
    <lineage>
        <taxon>Bacteria</taxon>
        <taxon>Candidatus Joergenseniibacteriota</taxon>
    </lineage>
</organism>
<protein>
    <recommendedName>
        <fullName evidence="4">Baseplate protein J-like domain-containing protein</fullName>
    </recommendedName>
</protein>